<evidence type="ECO:0000256" key="1">
    <source>
        <dbReference type="ARBA" id="ARBA00001947"/>
    </source>
</evidence>
<comment type="pathway">
    <text evidence="2">Glycolipid biosynthesis; lipid IV(A) biosynthesis; lipid IV(A) from (3R)-3-hydroxytetradecanoyl-[acyl-carrier-protein] and UDP-N-acetyl-alpha-D-glucosamine: step 2/6.</text>
</comment>
<dbReference type="EC" id="3.5.1.108" evidence="4"/>
<keyword evidence="7" id="KW-0479">Metal-binding</keyword>
<gene>
    <name evidence="13" type="ORF">FCC1311_021522</name>
</gene>
<evidence type="ECO:0000313" key="14">
    <source>
        <dbReference type="Proteomes" id="UP000241890"/>
    </source>
</evidence>
<keyword evidence="10" id="KW-0443">Lipid metabolism</keyword>
<keyword evidence="9" id="KW-0862">Zinc</keyword>
<dbReference type="PANTHER" id="PTHR33694:SF1">
    <property type="entry name" value="UDP-3-O-ACYL-N-ACETYLGLUCOSAMINE DEACETYLASE 1, MITOCHONDRIAL-RELATED"/>
    <property type="match status" value="1"/>
</dbReference>
<dbReference type="InterPro" id="IPR015870">
    <property type="entry name" value="UDP-acyl_N-AcGlcN_deAcase_N"/>
</dbReference>
<dbReference type="GO" id="GO:0046872">
    <property type="term" value="F:metal ion binding"/>
    <property type="evidence" value="ECO:0007669"/>
    <property type="project" value="UniProtKB-KW"/>
</dbReference>
<dbReference type="SUPFAM" id="SSF54211">
    <property type="entry name" value="Ribosomal protein S5 domain 2-like"/>
    <property type="match status" value="2"/>
</dbReference>
<evidence type="ECO:0000256" key="9">
    <source>
        <dbReference type="ARBA" id="ARBA00022833"/>
    </source>
</evidence>
<accession>A0A2R5GBH5</accession>
<dbReference type="OrthoDB" id="10265200at2759"/>
<comment type="caution">
    <text evidence="13">The sequence shown here is derived from an EMBL/GenBank/DDBJ whole genome shotgun (WGS) entry which is preliminary data.</text>
</comment>
<dbReference type="GO" id="GO:0009245">
    <property type="term" value="P:lipid A biosynthetic process"/>
    <property type="evidence" value="ECO:0007669"/>
    <property type="project" value="UniProtKB-KW"/>
</dbReference>
<dbReference type="UniPathway" id="UPA00359">
    <property type="reaction ID" value="UER00478"/>
</dbReference>
<dbReference type="AlphaFoldDB" id="A0A2R5GBH5"/>
<name>A0A2R5GBH5_9STRA</name>
<dbReference type="InterPro" id="IPR004463">
    <property type="entry name" value="UDP-acyl_GlcNac_deAcase"/>
</dbReference>
<dbReference type="Pfam" id="PF03331">
    <property type="entry name" value="LpxC"/>
    <property type="match status" value="1"/>
</dbReference>
<evidence type="ECO:0000256" key="10">
    <source>
        <dbReference type="ARBA" id="ARBA00023098"/>
    </source>
</evidence>
<dbReference type="Proteomes" id="UP000241890">
    <property type="component" value="Unassembled WGS sequence"/>
</dbReference>
<comment type="cofactor">
    <cofactor evidence="1">
        <name>Zn(2+)</name>
        <dbReference type="ChEBI" id="CHEBI:29105"/>
    </cofactor>
</comment>
<protein>
    <recommendedName>
        <fullName evidence="4">UDP-3-O-acyl-N-acetylglucosamine deacetylase</fullName>
        <ecNumber evidence="4">3.5.1.108</ecNumber>
    </recommendedName>
</protein>
<proteinExistence type="inferred from homology"/>
<dbReference type="GO" id="GO:0016020">
    <property type="term" value="C:membrane"/>
    <property type="evidence" value="ECO:0007669"/>
    <property type="project" value="GOC"/>
</dbReference>
<dbReference type="GO" id="GO:0103117">
    <property type="term" value="F:UDP-3-O-acyl-N-acetylglucosamine deacetylase activity"/>
    <property type="evidence" value="ECO:0007669"/>
    <property type="project" value="UniProtKB-EC"/>
</dbReference>
<reference evidence="13 14" key="1">
    <citation type="submission" date="2017-12" db="EMBL/GenBank/DDBJ databases">
        <title>Sequencing, de novo assembly and annotation of complete genome of a new Thraustochytrid species, strain FCC1311.</title>
        <authorList>
            <person name="Sedici K."/>
            <person name="Godart F."/>
            <person name="Aiese Cigliano R."/>
            <person name="Sanseverino W."/>
            <person name="Barakat M."/>
            <person name="Ortet P."/>
            <person name="Marechal E."/>
            <person name="Cagnac O."/>
            <person name="Amato A."/>
        </authorList>
    </citation>
    <scope>NUCLEOTIDE SEQUENCE [LARGE SCALE GENOMIC DNA]</scope>
</reference>
<comment type="similarity">
    <text evidence="3">Belongs to the LpxC family.</text>
</comment>
<organism evidence="13 14">
    <name type="scientific">Hondaea fermentalgiana</name>
    <dbReference type="NCBI Taxonomy" id="2315210"/>
    <lineage>
        <taxon>Eukaryota</taxon>
        <taxon>Sar</taxon>
        <taxon>Stramenopiles</taxon>
        <taxon>Bigyra</taxon>
        <taxon>Labyrinthulomycetes</taxon>
        <taxon>Thraustochytrida</taxon>
        <taxon>Thraustochytriidae</taxon>
        <taxon>Hondaea</taxon>
    </lineage>
</organism>
<keyword evidence="6" id="KW-0441">Lipid A biosynthesis</keyword>
<evidence type="ECO:0000256" key="11">
    <source>
        <dbReference type="ARBA" id="ARBA00024535"/>
    </source>
</evidence>
<evidence type="ECO:0000256" key="12">
    <source>
        <dbReference type="ARBA" id="ARBA00024987"/>
    </source>
</evidence>
<comment type="function">
    <text evidence="12">Involved in the biosynthesis of lipid A, a phosphorylated glycolipid that in bacteria anchors the lipopolysaccharide to the outer membrane of the cell. Lipid A-like molecules in plants may serve as structural components of the outer membranes of mitochondria and/or chloroplasts, or may be involved in signal transduction or plant defense responses.</text>
</comment>
<dbReference type="SMR" id="A0A2R5GBH5"/>
<evidence type="ECO:0000256" key="8">
    <source>
        <dbReference type="ARBA" id="ARBA00022801"/>
    </source>
</evidence>
<dbReference type="EMBL" id="BEYU01000017">
    <property type="protein sequence ID" value="GBG25933.1"/>
    <property type="molecule type" value="Genomic_DNA"/>
</dbReference>
<evidence type="ECO:0000313" key="13">
    <source>
        <dbReference type="EMBL" id="GBG25933.1"/>
    </source>
</evidence>
<keyword evidence="14" id="KW-1185">Reference proteome</keyword>
<dbReference type="Gene3D" id="3.30.230.20">
    <property type="entry name" value="lpxc deacetylase, domain 1"/>
    <property type="match status" value="1"/>
</dbReference>
<dbReference type="InParanoid" id="A0A2R5GBH5"/>
<keyword evidence="8" id="KW-0378">Hydrolase</keyword>
<evidence type="ECO:0000256" key="2">
    <source>
        <dbReference type="ARBA" id="ARBA00005002"/>
    </source>
</evidence>
<evidence type="ECO:0000256" key="4">
    <source>
        <dbReference type="ARBA" id="ARBA00012745"/>
    </source>
</evidence>
<evidence type="ECO:0000256" key="3">
    <source>
        <dbReference type="ARBA" id="ARBA00006170"/>
    </source>
</evidence>
<comment type="catalytic activity">
    <reaction evidence="11">
        <text>a UDP-3-O-[(3R)-3-hydroxyacyl]-N-acetyl-alpha-D-glucosamine + H2O = a UDP-3-O-[(3R)-3-hydroxyacyl]-alpha-D-glucosamine + acetate</text>
        <dbReference type="Rhea" id="RHEA:67816"/>
        <dbReference type="ChEBI" id="CHEBI:15377"/>
        <dbReference type="ChEBI" id="CHEBI:30089"/>
        <dbReference type="ChEBI" id="CHEBI:137740"/>
        <dbReference type="ChEBI" id="CHEBI:173225"/>
        <dbReference type="EC" id="3.5.1.108"/>
    </reaction>
</comment>
<evidence type="ECO:0000256" key="6">
    <source>
        <dbReference type="ARBA" id="ARBA00022556"/>
    </source>
</evidence>
<dbReference type="Gene3D" id="3.30.1700.10">
    <property type="entry name" value="lpxc deacetylase, domain 2"/>
    <property type="match status" value="1"/>
</dbReference>
<dbReference type="PANTHER" id="PTHR33694">
    <property type="entry name" value="UDP-3-O-ACYL-N-ACETYLGLUCOSAMINE DEACETYLASE 1, MITOCHONDRIAL-RELATED"/>
    <property type="match status" value="1"/>
</dbReference>
<sequence>MEARPLAGLYCRAYFVRNGDVLFANRTTCKHRETWRDIVLASLFDYMQCSEDFRERQGAKVWTFHGMNAASFEAVHAPAAEWVVRTFGRDAEERHFDLVFERCIAAWGIGLRALLAGFAPHIFVPRAQALLDLIETRDWDERTRGGVLARIMDGLCAFQKVPQGAISTGGTSSSVTINNIAATNNNKLALFARLRLEVSQLQEMETFADCAVALVELAQAQGQEGEYYTETVRGVMQRLRQDFDVHGTLERVEPQMERLCMLFCGDETEPSNACLANENVMETLEMIQSSRKTSLEKILLARLAPTSDPVVIHTALTVARDLHDAIDALAGDAERRHTGQLVFLPQMDAHLEQALGVWNEITPDESRLECVRAFLGGIAGVPTMLEEPLYFVRKVCDNLHLGSWDASLGARGLARVAVVQVLVALGQDGGLSRGTIGELMGEILSDVYHEDLAPLRQACAGARPAEAEVLHAFGRLVWTLLDVLTSHFALEDEQPCTSPPDFEGIGLHAGTLCGVRVEPAQAGEGIGFVVGGKVLSSRRRHALGPLAVRQTPLCTEVECAEEGSVRTVEHLLAALFGCGVSDATIVVNGPEVPILDGSCADFVEALQGEVAPFDGATEGEAPVALPVVSVKEPVVLDLLASQQRRYELRPWKFGERPGTAGLPQLEVHVEVDSFGGRLPGPQIASILHTYEAGTSGPSRDFIEKVAPARTFCFQEDVDAMRAMGLARGGSLSNSVVFMGDGSAATVNETGLRMDAEWAWHKLLDCLGDLSVLTAQYGALDGVLSVRAPGHAASNEFLRSLVPQLCFKS</sequence>
<evidence type="ECO:0000256" key="7">
    <source>
        <dbReference type="ARBA" id="ARBA00022723"/>
    </source>
</evidence>
<dbReference type="InterPro" id="IPR011334">
    <property type="entry name" value="UDP-acyl_GlcNac_deAcase_C"/>
</dbReference>
<dbReference type="GO" id="GO:2001289">
    <property type="term" value="P:lipid X metabolic process"/>
    <property type="evidence" value="ECO:0007669"/>
    <property type="project" value="UniProtKB-ARBA"/>
</dbReference>
<dbReference type="InterPro" id="IPR020568">
    <property type="entry name" value="Ribosomal_Su5_D2-typ_SF"/>
</dbReference>
<keyword evidence="5" id="KW-0444">Lipid biosynthesis</keyword>
<evidence type="ECO:0000256" key="5">
    <source>
        <dbReference type="ARBA" id="ARBA00022516"/>
    </source>
</evidence>